<feature type="transmembrane region" description="Helical" evidence="1">
    <location>
        <begin position="28"/>
        <end position="48"/>
    </location>
</feature>
<dbReference type="GO" id="GO:0030436">
    <property type="term" value="P:asexual sporulation"/>
    <property type="evidence" value="ECO:0007669"/>
    <property type="project" value="InterPro"/>
</dbReference>
<protein>
    <recommendedName>
        <fullName evidence="8">Sigma-E processing peptidase SpoIIGA</fullName>
    </recommendedName>
</protein>
<evidence type="ECO:0000313" key="7">
    <source>
        <dbReference type="Proteomes" id="UP000285844"/>
    </source>
</evidence>
<evidence type="ECO:0000313" key="5">
    <source>
        <dbReference type="Proteomes" id="UP000284794"/>
    </source>
</evidence>
<dbReference type="Pfam" id="PF03419">
    <property type="entry name" value="Peptidase_U4"/>
    <property type="match status" value="1"/>
</dbReference>
<dbReference type="Proteomes" id="UP000284794">
    <property type="component" value="Unassembled WGS sequence"/>
</dbReference>
<dbReference type="EMBL" id="QROY01000001">
    <property type="protein sequence ID" value="RHL72552.1"/>
    <property type="molecule type" value="Genomic_DNA"/>
</dbReference>
<comment type="caution">
    <text evidence="4">The sequence shown here is derived from an EMBL/GenBank/DDBJ whole genome shotgun (WGS) entry which is preliminary data.</text>
</comment>
<gene>
    <name evidence="4" type="ORF">DW007_01455</name>
    <name evidence="3" type="ORF">DW811_03265</name>
    <name evidence="2" type="ORF">DW858_04855</name>
</gene>
<accession>A0A415MG04</accession>
<dbReference type="OrthoDB" id="2690199at2"/>
<dbReference type="EMBL" id="QSIS01000003">
    <property type="protein sequence ID" value="RHD10080.1"/>
    <property type="molecule type" value="Genomic_DNA"/>
</dbReference>
<proteinExistence type="predicted"/>
<evidence type="ECO:0000256" key="1">
    <source>
        <dbReference type="SAM" id="Phobius"/>
    </source>
</evidence>
<dbReference type="Proteomes" id="UP000285844">
    <property type="component" value="Unassembled WGS sequence"/>
</dbReference>
<dbReference type="AlphaFoldDB" id="A0A415MG04"/>
<feature type="transmembrane region" description="Helical" evidence="1">
    <location>
        <begin position="84"/>
        <end position="102"/>
    </location>
</feature>
<evidence type="ECO:0008006" key="8">
    <source>
        <dbReference type="Google" id="ProtNLM"/>
    </source>
</evidence>
<dbReference type="GO" id="GO:0004190">
    <property type="term" value="F:aspartic-type endopeptidase activity"/>
    <property type="evidence" value="ECO:0007669"/>
    <property type="project" value="InterPro"/>
</dbReference>
<organism evidence="4 6">
    <name type="scientific">Lachnospira eligens</name>
    <dbReference type="NCBI Taxonomy" id="39485"/>
    <lineage>
        <taxon>Bacteria</taxon>
        <taxon>Bacillati</taxon>
        <taxon>Bacillota</taxon>
        <taxon>Clostridia</taxon>
        <taxon>Lachnospirales</taxon>
        <taxon>Lachnospiraceae</taxon>
        <taxon>Lachnospira</taxon>
    </lineage>
</organism>
<dbReference type="EMBL" id="QSHM01000003">
    <property type="protein sequence ID" value="RHC14371.1"/>
    <property type="molecule type" value="Genomic_DNA"/>
</dbReference>
<feature type="transmembrane region" description="Helical" evidence="1">
    <location>
        <begin position="161"/>
        <end position="178"/>
    </location>
</feature>
<evidence type="ECO:0000313" key="2">
    <source>
        <dbReference type="EMBL" id="RHC14371.1"/>
    </source>
</evidence>
<dbReference type="InterPro" id="IPR005081">
    <property type="entry name" value="SpoIIGA"/>
</dbReference>
<reference evidence="5 6" key="1">
    <citation type="submission" date="2018-08" db="EMBL/GenBank/DDBJ databases">
        <title>A genome reference for cultivated species of the human gut microbiota.</title>
        <authorList>
            <person name="Zou Y."/>
            <person name="Xue W."/>
            <person name="Luo G."/>
        </authorList>
    </citation>
    <scope>NUCLEOTIDE SEQUENCE [LARGE SCALE GENOMIC DNA]</scope>
    <source>
        <strain evidence="4 6">AF36-7BH</strain>
        <strain evidence="3 5">AM32-2AC</strain>
        <strain evidence="2 7">AM37-3BH</strain>
    </source>
</reference>
<evidence type="ECO:0000313" key="4">
    <source>
        <dbReference type="EMBL" id="RHL72552.1"/>
    </source>
</evidence>
<name>A0A415MG04_9FIRM</name>
<evidence type="ECO:0000313" key="6">
    <source>
        <dbReference type="Proteomes" id="UP000285201"/>
    </source>
</evidence>
<keyword evidence="1" id="KW-0812">Transmembrane</keyword>
<sequence>MSYIIPLVTKKRIQNKEVMYETVIYADVLFGINLVANLCVLLITDWIFKFSARISRMIISATLGAVWAVICVCIPLRFALLEKFITYVPVTLIMAMIMLSGTKDFKQKTSKQLKLYMRNLLKAGAGMILIALFAGGIMHWLKYTFAGYFIGNVILSDSELVIFLTVTVIVVVIVLKTLKTIRITDGLKRHIVIGVAEREFEMDAIIDTGNSLIDYVGKRPVTVVERTYFNDILSDIDNLQKLGYHLIPYNSVGNSGGMMEIITADYIHIYEGENVVKREHAAIGMSLRQINKNGDYHALLGKDMIM</sequence>
<feature type="transmembrane region" description="Helical" evidence="1">
    <location>
        <begin position="57"/>
        <end position="78"/>
    </location>
</feature>
<feature type="transmembrane region" description="Helical" evidence="1">
    <location>
        <begin position="123"/>
        <end position="141"/>
    </location>
</feature>
<keyword evidence="1" id="KW-1133">Transmembrane helix</keyword>
<keyword evidence="1" id="KW-0472">Membrane</keyword>
<evidence type="ECO:0000313" key="3">
    <source>
        <dbReference type="EMBL" id="RHD10080.1"/>
    </source>
</evidence>
<dbReference type="Proteomes" id="UP000285201">
    <property type="component" value="Unassembled WGS sequence"/>
</dbReference>
<dbReference type="GO" id="GO:0006508">
    <property type="term" value="P:proteolysis"/>
    <property type="evidence" value="ECO:0007669"/>
    <property type="project" value="InterPro"/>
</dbReference>